<dbReference type="Proteomes" id="UP000292347">
    <property type="component" value="Unassembled WGS sequence"/>
</dbReference>
<organism evidence="3 4">
    <name type="scientific">Sphingomonas desiccabilis</name>
    <dbReference type="NCBI Taxonomy" id="429134"/>
    <lineage>
        <taxon>Bacteria</taxon>
        <taxon>Pseudomonadati</taxon>
        <taxon>Pseudomonadota</taxon>
        <taxon>Alphaproteobacteria</taxon>
        <taxon>Sphingomonadales</taxon>
        <taxon>Sphingomonadaceae</taxon>
        <taxon>Sphingomonas</taxon>
    </lineage>
</organism>
<comment type="caution">
    <text evidence="3">The sequence shown here is derived from an EMBL/GenBank/DDBJ whole genome shotgun (WGS) entry which is preliminary data.</text>
</comment>
<dbReference type="GO" id="GO:0003700">
    <property type="term" value="F:DNA-binding transcription factor activity"/>
    <property type="evidence" value="ECO:0007669"/>
    <property type="project" value="InterPro"/>
</dbReference>
<protein>
    <submittedName>
        <fullName evidence="3">LysR family transcriptional regulator</fullName>
    </submittedName>
</protein>
<dbReference type="InterPro" id="IPR058163">
    <property type="entry name" value="LysR-type_TF_proteobact-type"/>
</dbReference>
<reference evidence="3 4" key="1">
    <citation type="submission" date="2019-01" db="EMBL/GenBank/DDBJ databases">
        <title>Sphingomonas mucosissima sp. nov. and Sphingomonas desiccabilis sp. nov., from biological soil crusts in the Colorado Plateau, USA.</title>
        <authorList>
            <person name="Zhu D."/>
        </authorList>
    </citation>
    <scope>NUCLEOTIDE SEQUENCE [LARGE SCALE GENOMIC DNA]</scope>
    <source>
        <strain evidence="3 4">CP1D</strain>
    </source>
</reference>
<dbReference type="SUPFAM" id="SSF46785">
    <property type="entry name" value="Winged helix' DNA-binding domain"/>
    <property type="match status" value="2"/>
</dbReference>
<feature type="domain" description="HTH lysR-type" evidence="2">
    <location>
        <begin position="21"/>
        <end position="77"/>
    </location>
</feature>
<dbReference type="Gene3D" id="1.10.10.10">
    <property type="entry name" value="Winged helix-like DNA-binding domain superfamily/Winged helix DNA-binding domain"/>
    <property type="match status" value="2"/>
</dbReference>
<gene>
    <name evidence="3" type="ORF">EO081_01745</name>
</gene>
<dbReference type="AlphaFoldDB" id="A0A4Q2IZ28"/>
<dbReference type="InterPro" id="IPR036390">
    <property type="entry name" value="WH_DNA-bd_sf"/>
</dbReference>
<dbReference type="Pfam" id="PF00126">
    <property type="entry name" value="HTH_1"/>
    <property type="match status" value="1"/>
</dbReference>
<accession>A0A4Q2IZ28</accession>
<sequence>MTERGGANVTLEALVAKAKDLRLIWLQTFLSAAAYGTLEAAAEELGIHATNVRDRIENLERSLGIALLETSPRVGLMKDGDDFVTVALSVIKIFDDFRCGSPHQYHTNYLSGVGSLTVSDLHIFCVVCSSRSRKDAQHHLGISISTISRVISKVESSLNIGSLFTGRSFVAITPEGERVHIAFSKVLQTLSEFRGTISTKFVTAPPQDEVLRRHALNLRRRVKQKMLFELSNFDALQKSKKGKALVEKKRSEILVEINRTLSMLEDLNEIIGDDDKFFDFGIFE</sequence>
<keyword evidence="4" id="KW-1185">Reference proteome</keyword>
<dbReference type="PANTHER" id="PTHR30537">
    <property type="entry name" value="HTH-TYPE TRANSCRIPTIONAL REGULATOR"/>
    <property type="match status" value="1"/>
</dbReference>
<evidence type="ECO:0000256" key="1">
    <source>
        <dbReference type="ARBA" id="ARBA00009437"/>
    </source>
</evidence>
<evidence type="ECO:0000313" key="4">
    <source>
        <dbReference type="Proteomes" id="UP000292347"/>
    </source>
</evidence>
<comment type="similarity">
    <text evidence="1">Belongs to the LysR transcriptional regulatory family.</text>
</comment>
<proteinExistence type="inferred from homology"/>
<name>A0A4Q2IZ28_9SPHN</name>
<evidence type="ECO:0000313" key="3">
    <source>
        <dbReference type="EMBL" id="RXZ34441.1"/>
    </source>
</evidence>
<dbReference type="InterPro" id="IPR000847">
    <property type="entry name" value="LysR_HTH_N"/>
</dbReference>
<evidence type="ECO:0000259" key="2">
    <source>
        <dbReference type="PROSITE" id="PS50931"/>
    </source>
</evidence>
<dbReference type="PROSITE" id="PS50931">
    <property type="entry name" value="HTH_LYSR"/>
    <property type="match status" value="1"/>
</dbReference>
<dbReference type="EMBL" id="SDPT01000001">
    <property type="protein sequence ID" value="RXZ34441.1"/>
    <property type="molecule type" value="Genomic_DNA"/>
</dbReference>
<dbReference type="OrthoDB" id="7506954at2"/>
<dbReference type="InterPro" id="IPR036388">
    <property type="entry name" value="WH-like_DNA-bd_sf"/>
</dbReference>
<dbReference type="PANTHER" id="PTHR30537:SF5">
    <property type="entry name" value="HTH-TYPE TRANSCRIPTIONAL ACTIVATOR TTDR-RELATED"/>
    <property type="match status" value="1"/>
</dbReference>